<sequence>MGTEHKTSTPHHAQSKGKVGNFNGKLKKMLKNLVDDKPTEWDTLLPSVLFAVSGEYTDMEEPVCQDDISSRNSRDRSAAKGSAIVGSAVTGTAVIGTAIPGSAISVSAATGAAVTQ</sequence>
<organism evidence="2 3">
    <name type="scientific">Plakobranchus ocellatus</name>
    <dbReference type="NCBI Taxonomy" id="259542"/>
    <lineage>
        <taxon>Eukaryota</taxon>
        <taxon>Metazoa</taxon>
        <taxon>Spiralia</taxon>
        <taxon>Lophotrochozoa</taxon>
        <taxon>Mollusca</taxon>
        <taxon>Gastropoda</taxon>
        <taxon>Heterobranchia</taxon>
        <taxon>Euthyneura</taxon>
        <taxon>Panpulmonata</taxon>
        <taxon>Sacoglossa</taxon>
        <taxon>Placobranchoidea</taxon>
        <taxon>Plakobranchidae</taxon>
        <taxon>Plakobranchus</taxon>
    </lineage>
</organism>
<feature type="compositionally biased region" description="Basic and acidic residues" evidence="1">
    <location>
        <begin position="68"/>
        <end position="78"/>
    </location>
</feature>
<dbReference type="EMBL" id="BLXT01004835">
    <property type="protein sequence ID" value="GFO17551.1"/>
    <property type="molecule type" value="Genomic_DNA"/>
</dbReference>
<evidence type="ECO:0000313" key="3">
    <source>
        <dbReference type="Proteomes" id="UP000735302"/>
    </source>
</evidence>
<dbReference type="InterPro" id="IPR012337">
    <property type="entry name" value="RNaseH-like_sf"/>
</dbReference>
<reference evidence="2 3" key="1">
    <citation type="journal article" date="2021" name="Elife">
        <title>Chloroplast acquisition without the gene transfer in kleptoplastic sea slugs, Plakobranchus ocellatus.</title>
        <authorList>
            <person name="Maeda T."/>
            <person name="Takahashi S."/>
            <person name="Yoshida T."/>
            <person name="Shimamura S."/>
            <person name="Takaki Y."/>
            <person name="Nagai Y."/>
            <person name="Toyoda A."/>
            <person name="Suzuki Y."/>
            <person name="Arimoto A."/>
            <person name="Ishii H."/>
            <person name="Satoh N."/>
            <person name="Nishiyama T."/>
            <person name="Hasebe M."/>
            <person name="Maruyama T."/>
            <person name="Minagawa J."/>
            <person name="Obokata J."/>
            <person name="Shigenobu S."/>
        </authorList>
    </citation>
    <scope>NUCLEOTIDE SEQUENCE [LARGE SCALE GENOMIC DNA]</scope>
</reference>
<dbReference type="AlphaFoldDB" id="A0AAV4BFG6"/>
<keyword evidence="3" id="KW-1185">Reference proteome</keyword>
<dbReference type="InterPro" id="IPR036397">
    <property type="entry name" value="RNaseH_sf"/>
</dbReference>
<name>A0AAV4BFG6_9GAST</name>
<feature type="region of interest" description="Disordered" evidence="1">
    <location>
        <begin position="63"/>
        <end position="82"/>
    </location>
</feature>
<evidence type="ECO:0000313" key="2">
    <source>
        <dbReference type="EMBL" id="GFO17551.1"/>
    </source>
</evidence>
<feature type="region of interest" description="Disordered" evidence="1">
    <location>
        <begin position="1"/>
        <end position="22"/>
    </location>
</feature>
<dbReference type="GO" id="GO:0003676">
    <property type="term" value="F:nucleic acid binding"/>
    <property type="evidence" value="ECO:0007669"/>
    <property type="project" value="InterPro"/>
</dbReference>
<evidence type="ECO:0000256" key="1">
    <source>
        <dbReference type="SAM" id="MobiDB-lite"/>
    </source>
</evidence>
<comment type="caution">
    <text evidence="2">The sequence shown here is derived from an EMBL/GenBank/DDBJ whole genome shotgun (WGS) entry which is preliminary data.</text>
</comment>
<dbReference type="Gene3D" id="3.30.420.10">
    <property type="entry name" value="Ribonuclease H-like superfamily/Ribonuclease H"/>
    <property type="match status" value="1"/>
</dbReference>
<proteinExistence type="predicted"/>
<accession>A0AAV4BFG6</accession>
<protein>
    <submittedName>
        <fullName evidence="2">Pro-pol polyprotein</fullName>
    </submittedName>
</protein>
<dbReference type="Proteomes" id="UP000735302">
    <property type="component" value="Unassembled WGS sequence"/>
</dbReference>
<dbReference type="SUPFAM" id="SSF53098">
    <property type="entry name" value="Ribonuclease H-like"/>
    <property type="match status" value="1"/>
</dbReference>
<gene>
    <name evidence="2" type="ORF">PoB_004405600</name>
</gene>